<proteinExistence type="predicted"/>
<reference evidence="1 2" key="1">
    <citation type="submission" date="2018-11" db="EMBL/GenBank/DDBJ databases">
        <authorList>
            <consortium name="Pathogen Informatics"/>
        </authorList>
    </citation>
    <scope>NUCLEOTIDE SEQUENCE [LARGE SCALE GENOMIC DNA]</scope>
</reference>
<feature type="non-terminal residue" evidence="1">
    <location>
        <position position="109"/>
    </location>
</feature>
<evidence type="ECO:0000313" key="1">
    <source>
        <dbReference type="EMBL" id="VDN45611.1"/>
    </source>
</evidence>
<dbReference type="AlphaFoldDB" id="A0A3P7PR61"/>
<evidence type="ECO:0000313" key="2">
    <source>
        <dbReference type="Proteomes" id="UP000281553"/>
    </source>
</evidence>
<name>A0A3P7PR61_DIBLA</name>
<organism evidence="1 2">
    <name type="scientific">Dibothriocephalus latus</name>
    <name type="common">Fish tapeworm</name>
    <name type="synonym">Diphyllobothrium latum</name>
    <dbReference type="NCBI Taxonomy" id="60516"/>
    <lineage>
        <taxon>Eukaryota</taxon>
        <taxon>Metazoa</taxon>
        <taxon>Spiralia</taxon>
        <taxon>Lophotrochozoa</taxon>
        <taxon>Platyhelminthes</taxon>
        <taxon>Cestoda</taxon>
        <taxon>Eucestoda</taxon>
        <taxon>Diphyllobothriidea</taxon>
        <taxon>Diphyllobothriidae</taxon>
        <taxon>Dibothriocephalus</taxon>
    </lineage>
</organism>
<accession>A0A3P7PR61</accession>
<gene>
    <name evidence="1" type="ORF">DILT_LOCUS19654</name>
</gene>
<sequence length="109" mass="12394">MTLLRILLSQRRLFQPQGLKNRPLRVAASIILTTSALLLCLHVLSQSTQHSAESTFALPSAEKGREAVCTSDCIDVVKYDSFPRLLSFEDMAEIENQFWRLPVDKQVYK</sequence>
<protein>
    <submittedName>
        <fullName evidence="1">Uncharacterized protein</fullName>
    </submittedName>
</protein>
<keyword evidence="2" id="KW-1185">Reference proteome</keyword>
<dbReference type="Proteomes" id="UP000281553">
    <property type="component" value="Unassembled WGS sequence"/>
</dbReference>
<dbReference type="EMBL" id="UYRU01117782">
    <property type="protein sequence ID" value="VDN45611.1"/>
    <property type="molecule type" value="Genomic_DNA"/>
</dbReference>